<comment type="caution">
    <text evidence="1">The sequence shown here is derived from an EMBL/GenBank/DDBJ whole genome shotgun (WGS) entry which is preliminary data.</text>
</comment>
<reference evidence="1" key="1">
    <citation type="submission" date="2021-06" db="EMBL/GenBank/DDBJ databases">
        <authorList>
            <person name="Kallberg Y."/>
            <person name="Tangrot J."/>
            <person name="Rosling A."/>
        </authorList>
    </citation>
    <scope>NUCLEOTIDE SEQUENCE</scope>
    <source>
        <strain evidence="1">CL356</strain>
    </source>
</reference>
<protein>
    <submittedName>
        <fullName evidence="1">7293_t:CDS:1</fullName>
    </submittedName>
</protein>
<accession>A0ACA9QFC2</accession>
<sequence>NMDDQLRIAYGERYQNDEPGFAQSHSNPSIQAASPVARSSGQFVPPPISTTRQKIHDKHREKPI</sequence>
<name>A0ACA9QFC2_9GLOM</name>
<organism evidence="1 2">
    <name type="scientific">Acaulospora colombiana</name>
    <dbReference type="NCBI Taxonomy" id="27376"/>
    <lineage>
        <taxon>Eukaryota</taxon>
        <taxon>Fungi</taxon>
        <taxon>Fungi incertae sedis</taxon>
        <taxon>Mucoromycota</taxon>
        <taxon>Glomeromycotina</taxon>
        <taxon>Glomeromycetes</taxon>
        <taxon>Diversisporales</taxon>
        <taxon>Acaulosporaceae</taxon>
        <taxon>Acaulospora</taxon>
    </lineage>
</organism>
<keyword evidence="2" id="KW-1185">Reference proteome</keyword>
<evidence type="ECO:0000313" key="2">
    <source>
        <dbReference type="Proteomes" id="UP000789525"/>
    </source>
</evidence>
<evidence type="ECO:0000313" key="1">
    <source>
        <dbReference type="EMBL" id="CAG8746125.1"/>
    </source>
</evidence>
<dbReference type="Proteomes" id="UP000789525">
    <property type="component" value="Unassembled WGS sequence"/>
</dbReference>
<gene>
    <name evidence="1" type="ORF">ACOLOM_LOCUS12453</name>
</gene>
<proteinExistence type="predicted"/>
<feature type="non-terminal residue" evidence="1">
    <location>
        <position position="1"/>
    </location>
</feature>
<dbReference type="EMBL" id="CAJVPT010050525">
    <property type="protein sequence ID" value="CAG8746125.1"/>
    <property type="molecule type" value="Genomic_DNA"/>
</dbReference>